<dbReference type="OrthoDB" id="2418306at2"/>
<protein>
    <submittedName>
        <fullName evidence="1">Uncharacterized protein</fullName>
    </submittedName>
</protein>
<name>A0A4R6BZ82_9STAP</name>
<reference evidence="1 2" key="1">
    <citation type="submission" date="2019-01" db="EMBL/GenBank/DDBJ databases">
        <title>Draft genome sequences of the type strains of six Macrococcus species.</title>
        <authorList>
            <person name="Mazhar S."/>
            <person name="Altermann E."/>
            <person name="Hill C."/>
            <person name="Mcauliffe O."/>
        </authorList>
    </citation>
    <scope>NUCLEOTIDE SEQUENCE [LARGE SCALE GENOMIC DNA]</scope>
    <source>
        <strain evidence="1 2">ATCC 51825</strain>
    </source>
</reference>
<sequence>MQSLMNEVKAVNQENVEVILNHIDHNEPVKTSELDLEREEVGDALSYIKKNKLAEDILLRKVENTYTMMDTSTAYLTPKEKEQLAELD</sequence>
<dbReference type="RefSeq" id="WP_133451830.1">
    <property type="nucleotide sequence ID" value="NZ_SCWF01000006.1"/>
</dbReference>
<evidence type="ECO:0000313" key="1">
    <source>
        <dbReference type="EMBL" id="TDM13969.1"/>
    </source>
</evidence>
<dbReference type="AlphaFoldDB" id="A0A4R6BZ82"/>
<comment type="caution">
    <text evidence="1">The sequence shown here is derived from an EMBL/GenBank/DDBJ whole genome shotgun (WGS) entry which is preliminary data.</text>
</comment>
<evidence type="ECO:0000313" key="2">
    <source>
        <dbReference type="Proteomes" id="UP000294843"/>
    </source>
</evidence>
<organism evidence="1 2">
    <name type="scientific">Macrococcus bovicus</name>
    <dbReference type="NCBI Taxonomy" id="69968"/>
    <lineage>
        <taxon>Bacteria</taxon>
        <taxon>Bacillati</taxon>
        <taxon>Bacillota</taxon>
        <taxon>Bacilli</taxon>
        <taxon>Bacillales</taxon>
        <taxon>Staphylococcaceae</taxon>
        <taxon>Macrococcus</taxon>
    </lineage>
</organism>
<accession>A0A4R6BZ82</accession>
<dbReference type="EMBL" id="SCWF01000006">
    <property type="protein sequence ID" value="TDM13969.1"/>
    <property type="molecule type" value="Genomic_DNA"/>
</dbReference>
<gene>
    <name evidence="1" type="ORF">ERX55_06860</name>
</gene>
<keyword evidence="2" id="KW-1185">Reference proteome</keyword>
<dbReference type="Proteomes" id="UP000294843">
    <property type="component" value="Unassembled WGS sequence"/>
</dbReference>
<proteinExistence type="predicted"/>